<dbReference type="EMBL" id="VOIH02000005">
    <property type="protein sequence ID" value="KAF3446000.1"/>
    <property type="molecule type" value="Genomic_DNA"/>
</dbReference>
<gene>
    <name evidence="1" type="ORF">FNV43_RR11178</name>
</gene>
<name>A0A8K0MHL9_9ROSA</name>
<sequence length="108" mass="12174">MVDVASTTSLKREAVRRPKIEEEASKAVNHRGKTIGWYGSRQFNAIPLPPGCASWREACMIPTMSKPSTNTKRLSAIHLRRSLKEHQTHCILCKRPNTRGDQRHGQGL</sequence>
<proteinExistence type="predicted"/>
<accession>A0A8K0MHL9</accession>
<protein>
    <submittedName>
        <fullName evidence="1">Uncharacterized protein</fullName>
    </submittedName>
</protein>
<organism evidence="1 2">
    <name type="scientific">Rhamnella rubrinervis</name>
    <dbReference type="NCBI Taxonomy" id="2594499"/>
    <lineage>
        <taxon>Eukaryota</taxon>
        <taxon>Viridiplantae</taxon>
        <taxon>Streptophyta</taxon>
        <taxon>Embryophyta</taxon>
        <taxon>Tracheophyta</taxon>
        <taxon>Spermatophyta</taxon>
        <taxon>Magnoliopsida</taxon>
        <taxon>eudicotyledons</taxon>
        <taxon>Gunneridae</taxon>
        <taxon>Pentapetalae</taxon>
        <taxon>rosids</taxon>
        <taxon>fabids</taxon>
        <taxon>Rosales</taxon>
        <taxon>Rhamnaceae</taxon>
        <taxon>rhamnoid group</taxon>
        <taxon>Rhamneae</taxon>
        <taxon>Rhamnella</taxon>
    </lineage>
</organism>
<comment type="caution">
    <text evidence="1">The sequence shown here is derived from an EMBL/GenBank/DDBJ whole genome shotgun (WGS) entry which is preliminary data.</text>
</comment>
<dbReference type="AlphaFoldDB" id="A0A8K0MHL9"/>
<evidence type="ECO:0000313" key="1">
    <source>
        <dbReference type="EMBL" id="KAF3446000.1"/>
    </source>
</evidence>
<reference evidence="1" key="1">
    <citation type="submission" date="2020-03" db="EMBL/GenBank/DDBJ databases">
        <title>A high-quality chromosome-level genome assembly of a woody plant with both climbing and erect habits, Rhamnella rubrinervis.</title>
        <authorList>
            <person name="Lu Z."/>
            <person name="Yang Y."/>
            <person name="Zhu X."/>
            <person name="Sun Y."/>
        </authorList>
    </citation>
    <scope>NUCLEOTIDE SEQUENCE</scope>
    <source>
        <strain evidence="1">BYM</strain>
        <tissue evidence="1">Leaf</tissue>
    </source>
</reference>
<dbReference type="OrthoDB" id="1194100at2759"/>
<keyword evidence="2" id="KW-1185">Reference proteome</keyword>
<evidence type="ECO:0000313" key="2">
    <source>
        <dbReference type="Proteomes" id="UP000796880"/>
    </source>
</evidence>
<dbReference type="Proteomes" id="UP000796880">
    <property type="component" value="Unassembled WGS sequence"/>
</dbReference>